<gene>
    <name evidence="1" type="ORF">LTRI10_LOCUS35896</name>
</gene>
<protein>
    <submittedName>
        <fullName evidence="1">Uncharacterized protein</fullName>
    </submittedName>
</protein>
<evidence type="ECO:0000313" key="1">
    <source>
        <dbReference type="EMBL" id="CAL1395464.1"/>
    </source>
</evidence>
<dbReference type="Proteomes" id="UP001497516">
    <property type="component" value="Chromosome 6"/>
</dbReference>
<proteinExistence type="predicted"/>
<keyword evidence="2" id="KW-1185">Reference proteome</keyword>
<reference evidence="1 2" key="1">
    <citation type="submission" date="2024-04" db="EMBL/GenBank/DDBJ databases">
        <authorList>
            <person name="Fracassetti M."/>
        </authorList>
    </citation>
    <scope>NUCLEOTIDE SEQUENCE [LARGE SCALE GENOMIC DNA]</scope>
</reference>
<name>A0AAV2FB19_9ROSI</name>
<sequence>MKEKVSRVPAIAGRLRCFSRRERGLNWRKVGERLEVAEISEGESPRDDVVREDGWVAEGGVARSGNEVVGGEEGVMEEID</sequence>
<accession>A0AAV2FB19</accession>
<evidence type="ECO:0000313" key="2">
    <source>
        <dbReference type="Proteomes" id="UP001497516"/>
    </source>
</evidence>
<organism evidence="1 2">
    <name type="scientific">Linum trigynum</name>
    <dbReference type="NCBI Taxonomy" id="586398"/>
    <lineage>
        <taxon>Eukaryota</taxon>
        <taxon>Viridiplantae</taxon>
        <taxon>Streptophyta</taxon>
        <taxon>Embryophyta</taxon>
        <taxon>Tracheophyta</taxon>
        <taxon>Spermatophyta</taxon>
        <taxon>Magnoliopsida</taxon>
        <taxon>eudicotyledons</taxon>
        <taxon>Gunneridae</taxon>
        <taxon>Pentapetalae</taxon>
        <taxon>rosids</taxon>
        <taxon>fabids</taxon>
        <taxon>Malpighiales</taxon>
        <taxon>Linaceae</taxon>
        <taxon>Linum</taxon>
    </lineage>
</organism>
<dbReference type="AlphaFoldDB" id="A0AAV2FB19"/>
<dbReference type="EMBL" id="OZ034819">
    <property type="protein sequence ID" value="CAL1395464.1"/>
    <property type="molecule type" value="Genomic_DNA"/>
</dbReference>